<protein>
    <recommendedName>
        <fullName evidence="2">CpXC domain-containing protein</fullName>
    </recommendedName>
</protein>
<name>A0A0F9P6F1_9ZZZZ</name>
<dbReference type="AlphaFoldDB" id="A0A0F9P6F1"/>
<reference evidence="1" key="1">
    <citation type="journal article" date="2015" name="Nature">
        <title>Complex archaea that bridge the gap between prokaryotes and eukaryotes.</title>
        <authorList>
            <person name="Spang A."/>
            <person name="Saw J.H."/>
            <person name="Jorgensen S.L."/>
            <person name="Zaremba-Niedzwiedzka K."/>
            <person name="Martijn J."/>
            <person name="Lind A.E."/>
            <person name="van Eijk R."/>
            <person name="Schleper C."/>
            <person name="Guy L."/>
            <person name="Ettema T.J."/>
        </authorList>
    </citation>
    <scope>NUCLEOTIDE SEQUENCE</scope>
</reference>
<dbReference type="EMBL" id="LAZR01002637">
    <property type="protein sequence ID" value="KKN27445.1"/>
    <property type="molecule type" value="Genomic_DNA"/>
</dbReference>
<evidence type="ECO:0000313" key="1">
    <source>
        <dbReference type="EMBL" id="KKN27445.1"/>
    </source>
</evidence>
<sequence length="85" mass="9941">MKNQLIPTLRKIDEYMLVCDSCKLKFILTAVIIRKREDEDDIIELMPQERVHYCPYCGTRPAPFTDKEIEVSKRACMDTIIAMSD</sequence>
<gene>
    <name evidence="1" type="ORF">LCGC14_0864600</name>
</gene>
<accession>A0A0F9P6F1</accession>
<proteinExistence type="predicted"/>
<organism evidence="1">
    <name type="scientific">marine sediment metagenome</name>
    <dbReference type="NCBI Taxonomy" id="412755"/>
    <lineage>
        <taxon>unclassified sequences</taxon>
        <taxon>metagenomes</taxon>
        <taxon>ecological metagenomes</taxon>
    </lineage>
</organism>
<comment type="caution">
    <text evidence="1">The sequence shown here is derived from an EMBL/GenBank/DDBJ whole genome shotgun (WGS) entry which is preliminary data.</text>
</comment>
<evidence type="ECO:0008006" key="2">
    <source>
        <dbReference type="Google" id="ProtNLM"/>
    </source>
</evidence>